<accession>A0A5N0T5E1</accession>
<gene>
    <name evidence="6" type="ORF">F6B40_15555</name>
</gene>
<dbReference type="PANTHER" id="PTHR43384">
    <property type="entry name" value="SEPTUM SITE-DETERMINING PROTEIN MIND HOMOLOG, CHLOROPLASTIC-RELATED"/>
    <property type="match status" value="1"/>
</dbReference>
<reference evidence="7" key="1">
    <citation type="submission" date="2019-09" db="EMBL/GenBank/DDBJ databases">
        <title>Mumia zhuanghuii sp. nov. isolated from the intestinal contents of plateau pika (Ochotona curzoniae) in the Qinghai-Tibet plateau of China.</title>
        <authorList>
            <person name="Tian Z."/>
        </authorList>
    </citation>
    <scope>NUCLEOTIDE SEQUENCE [LARGE SCALE GENOMIC DNA]</scope>
    <source>
        <strain evidence="7">L-033</strain>
    </source>
</reference>
<sequence>MTRIVLALGQPLASALAAELALEGASEIALVEPGHLSATVAAGRDPDESAAAALAGAAALVVHASPETLTAPAVAYADRHGIRMVPLGADAAAGRLAAAFGLAVPLAPTLPLRDLARAVLSARTAAVPAPGPAAPRTIAVWGPHGAPGRTTVAISVATELARGGRHVALVDADSHAPAIALSLGLPDEGPGFAVACRQAERGALDEAELQRISLPLGGVDVDVLVGINRPARWPELSAARVTRALAECAGWATHTVVDTAASLEQDEEIVSDILSGPRRNAATLAAVASADRVVAVLSADPVGVARFLRAYPDLRAAAGRTPVTVVVNRLRAGTVGLDARGQIRRTLERYADIRDVWFLPEDRRGTDAAMLAARPVAEVAPRSALVAAVRRVVGAELVPPAPGDILPSTRRARRRESRRTPAPRAASADV</sequence>
<dbReference type="GO" id="GO:0016887">
    <property type="term" value="F:ATP hydrolysis activity"/>
    <property type="evidence" value="ECO:0007669"/>
    <property type="project" value="TreeGrafter"/>
</dbReference>
<dbReference type="RefSeq" id="WP_150895628.1">
    <property type="nucleotide sequence ID" value="NZ_VYUY01000022.1"/>
</dbReference>
<dbReference type="GO" id="GO:0005829">
    <property type="term" value="C:cytosol"/>
    <property type="evidence" value="ECO:0007669"/>
    <property type="project" value="TreeGrafter"/>
</dbReference>
<proteinExistence type="predicted"/>
<organism evidence="6 7">
    <name type="scientific">Microbacterium caowuchunii</name>
    <dbReference type="NCBI Taxonomy" id="2614638"/>
    <lineage>
        <taxon>Bacteria</taxon>
        <taxon>Bacillati</taxon>
        <taxon>Actinomycetota</taxon>
        <taxon>Actinomycetes</taxon>
        <taxon>Micrococcales</taxon>
        <taxon>Microbacteriaceae</taxon>
        <taxon>Microbacterium</taxon>
    </lineage>
</organism>
<dbReference type="Gene3D" id="3.40.50.300">
    <property type="entry name" value="P-loop containing nucleotide triphosphate hydrolases"/>
    <property type="match status" value="1"/>
</dbReference>
<keyword evidence="2" id="KW-0067">ATP-binding</keyword>
<dbReference type="GO" id="GO:0009898">
    <property type="term" value="C:cytoplasmic side of plasma membrane"/>
    <property type="evidence" value="ECO:0007669"/>
    <property type="project" value="TreeGrafter"/>
</dbReference>
<dbReference type="PANTHER" id="PTHR43384:SF6">
    <property type="entry name" value="SEPTUM SITE-DETERMINING PROTEIN MIND HOMOLOG, CHLOROPLASTIC"/>
    <property type="match status" value="1"/>
</dbReference>
<dbReference type="SUPFAM" id="SSF52540">
    <property type="entry name" value="P-loop containing nucleoside triphosphate hydrolases"/>
    <property type="match status" value="1"/>
</dbReference>
<name>A0A5N0T5E1_9MICO</name>
<evidence type="ECO:0000256" key="3">
    <source>
        <dbReference type="SAM" id="MobiDB-lite"/>
    </source>
</evidence>
<dbReference type="Proteomes" id="UP000326838">
    <property type="component" value="Unassembled WGS sequence"/>
</dbReference>
<protein>
    <recommendedName>
        <fullName evidence="5">CobQ/CobB/MinD/ParA nucleotide binding domain-containing protein</fullName>
    </recommendedName>
</protein>
<evidence type="ECO:0000256" key="1">
    <source>
        <dbReference type="ARBA" id="ARBA00022741"/>
    </source>
</evidence>
<evidence type="ECO:0000256" key="2">
    <source>
        <dbReference type="ARBA" id="ARBA00022840"/>
    </source>
</evidence>
<evidence type="ECO:0000259" key="5">
    <source>
        <dbReference type="Pfam" id="PF01656"/>
    </source>
</evidence>
<dbReference type="EMBL" id="VYUY01000022">
    <property type="protein sequence ID" value="KAA9130092.1"/>
    <property type="molecule type" value="Genomic_DNA"/>
</dbReference>
<feature type="signal peptide" evidence="4">
    <location>
        <begin position="1"/>
        <end position="17"/>
    </location>
</feature>
<evidence type="ECO:0000313" key="6">
    <source>
        <dbReference type="EMBL" id="KAA9130092.1"/>
    </source>
</evidence>
<feature type="chain" id="PRO_5039518455" description="CobQ/CobB/MinD/ParA nucleotide binding domain-containing protein" evidence="4">
    <location>
        <begin position="18"/>
        <end position="430"/>
    </location>
</feature>
<dbReference type="InterPro" id="IPR027417">
    <property type="entry name" value="P-loop_NTPase"/>
</dbReference>
<dbReference type="InterPro" id="IPR050625">
    <property type="entry name" value="ParA/MinD_ATPase"/>
</dbReference>
<keyword evidence="1" id="KW-0547">Nucleotide-binding</keyword>
<feature type="compositionally biased region" description="Low complexity" evidence="3">
    <location>
        <begin position="420"/>
        <end position="430"/>
    </location>
</feature>
<dbReference type="InterPro" id="IPR002586">
    <property type="entry name" value="CobQ/CobB/MinD/ParA_Nub-bd_dom"/>
</dbReference>
<dbReference type="GO" id="GO:0005524">
    <property type="term" value="F:ATP binding"/>
    <property type="evidence" value="ECO:0007669"/>
    <property type="project" value="UniProtKB-KW"/>
</dbReference>
<dbReference type="AlphaFoldDB" id="A0A5N0T5E1"/>
<evidence type="ECO:0000256" key="4">
    <source>
        <dbReference type="SAM" id="SignalP"/>
    </source>
</evidence>
<feature type="domain" description="CobQ/CobB/MinD/ParA nucleotide binding" evidence="5">
    <location>
        <begin position="138"/>
        <end position="333"/>
    </location>
</feature>
<dbReference type="Pfam" id="PF01656">
    <property type="entry name" value="CbiA"/>
    <property type="match status" value="1"/>
</dbReference>
<dbReference type="GO" id="GO:0051782">
    <property type="term" value="P:negative regulation of cell division"/>
    <property type="evidence" value="ECO:0007669"/>
    <property type="project" value="TreeGrafter"/>
</dbReference>
<comment type="caution">
    <text evidence="6">The sequence shown here is derived from an EMBL/GenBank/DDBJ whole genome shotgun (WGS) entry which is preliminary data.</text>
</comment>
<evidence type="ECO:0000313" key="7">
    <source>
        <dbReference type="Proteomes" id="UP000326838"/>
    </source>
</evidence>
<keyword evidence="7" id="KW-1185">Reference proteome</keyword>
<keyword evidence="4" id="KW-0732">Signal</keyword>
<feature type="region of interest" description="Disordered" evidence="3">
    <location>
        <begin position="403"/>
        <end position="430"/>
    </location>
</feature>